<evidence type="ECO:0000259" key="4">
    <source>
        <dbReference type="PROSITE" id="PS50263"/>
    </source>
</evidence>
<dbReference type="SUPFAM" id="SSF56317">
    <property type="entry name" value="Carbon-nitrogen hydrolase"/>
    <property type="match status" value="1"/>
</dbReference>
<evidence type="ECO:0000313" key="5">
    <source>
        <dbReference type="Proteomes" id="UP000695000"/>
    </source>
</evidence>
<dbReference type="PANTHER" id="PTHR10609">
    <property type="entry name" value="BIOTINIDASE-RELATED"/>
    <property type="match status" value="1"/>
</dbReference>
<keyword evidence="5" id="KW-1185">Reference proteome</keyword>
<accession>A0ABM1MBM4</accession>
<comment type="similarity">
    <text evidence="1">Belongs to the carbon-nitrogen hydrolase superfamily. BTD/VNN family.</text>
</comment>
<feature type="chain" id="PRO_5047157898" evidence="3">
    <location>
        <begin position="19"/>
        <end position="454"/>
    </location>
</feature>
<dbReference type="Pfam" id="PF00795">
    <property type="entry name" value="CN_hydrolase"/>
    <property type="match status" value="1"/>
</dbReference>
<dbReference type="InterPro" id="IPR043957">
    <property type="entry name" value="Vanin_C"/>
</dbReference>
<dbReference type="Pfam" id="PF19018">
    <property type="entry name" value="Vanin_C"/>
    <property type="match status" value="1"/>
</dbReference>
<gene>
    <name evidence="6" type="primary">LOC108559267</name>
</gene>
<proteinExistence type="inferred from homology"/>
<dbReference type="PANTHER" id="PTHR10609:SF14">
    <property type="entry name" value="BIOTINIDASE"/>
    <property type="match status" value="1"/>
</dbReference>
<dbReference type="InterPro" id="IPR036526">
    <property type="entry name" value="C-N_Hydrolase_sf"/>
</dbReference>
<protein>
    <submittedName>
        <fullName evidence="6">Vanin-like protein 2</fullName>
    </submittedName>
</protein>
<dbReference type="PROSITE" id="PS50263">
    <property type="entry name" value="CN_HYDROLASE"/>
    <property type="match status" value="1"/>
</dbReference>
<evidence type="ECO:0000256" key="1">
    <source>
        <dbReference type="ARBA" id="ARBA00008225"/>
    </source>
</evidence>
<organism evidence="5 6">
    <name type="scientific">Nicrophorus vespilloides</name>
    <name type="common">Boreal carrion beetle</name>
    <dbReference type="NCBI Taxonomy" id="110193"/>
    <lineage>
        <taxon>Eukaryota</taxon>
        <taxon>Metazoa</taxon>
        <taxon>Ecdysozoa</taxon>
        <taxon>Arthropoda</taxon>
        <taxon>Hexapoda</taxon>
        <taxon>Insecta</taxon>
        <taxon>Pterygota</taxon>
        <taxon>Neoptera</taxon>
        <taxon>Endopterygota</taxon>
        <taxon>Coleoptera</taxon>
        <taxon>Polyphaga</taxon>
        <taxon>Staphyliniformia</taxon>
        <taxon>Silphidae</taxon>
        <taxon>Nicrophorinae</taxon>
        <taxon>Nicrophorus</taxon>
    </lineage>
</organism>
<sequence length="454" mass="50803">MIKIFMVIAAVLRFSAIAMRYDAILVEYSPVIRDDARITMHTNIQNYFSIAKNYANYDLIVFPEYGITSVRVNKGNHEAYAVEITQNFSRMGDDEDNYIRRLSEIASSRGFYLVANLLEKDNGKYYNTNVVFDRRGALIYKYRKINLNEEERTFLTAGETLGQFHISDFNTKFAMFIGEDILAGFPVLEAINLGITDIIHTNAMKSSMPFLAPLAIQEGFAHINKLNVLVSSYKEVTTSRGGYGFLLKADNNIASRTSLNSLEVTSQLMTPSSNVDESSFEARSKLSAFRSSFDLEKHSEFYSFKMTVSGRVCSKDNKICCTFTVHDKNVDDYAIVTYSDGNNYGCALVACDKGGQNCGRSTTENCADFSSIEITSEIANSSYIVPIAFDGNLKSFHNYEFKRESDGLTILNGKKVKNLSTFGIFGNGANGISSNRIQLSLSFLLIKIVLCTWI</sequence>
<evidence type="ECO:0000313" key="6">
    <source>
        <dbReference type="RefSeq" id="XP_017771974.1"/>
    </source>
</evidence>
<evidence type="ECO:0000256" key="2">
    <source>
        <dbReference type="ARBA" id="ARBA00022801"/>
    </source>
</evidence>
<dbReference type="Gene3D" id="3.60.110.10">
    <property type="entry name" value="Carbon-nitrogen hydrolase"/>
    <property type="match status" value="1"/>
</dbReference>
<feature type="signal peptide" evidence="3">
    <location>
        <begin position="1"/>
        <end position="18"/>
    </location>
</feature>
<feature type="domain" description="CN hydrolase" evidence="4">
    <location>
        <begin position="21"/>
        <end position="270"/>
    </location>
</feature>
<dbReference type="GeneID" id="108559267"/>
<dbReference type="Proteomes" id="UP000695000">
    <property type="component" value="Unplaced"/>
</dbReference>
<dbReference type="InterPro" id="IPR003010">
    <property type="entry name" value="C-N_Hydrolase"/>
</dbReference>
<keyword evidence="2" id="KW-0378">Hydrolase</keyword>
<dbReference type="InterPro" id="IPR040154">
    <property type="entry name" value="Biotinidase/VNN"/>
</dbReference>
<reference evidence="6" key="1">
    <citation type="submission" date="2025-08" db="UniProtKB">
        <authorList>
            <consortium name="RefSeq"/>
        </authorList>
    </citation>
    <scope>IDENTIFICATION</scope>
    <source>
        <tissue evidence="6">Whole Larva</tissue>
    </source>
</reference>
<keyword evidence="3" id="KW-0732">Signal</keyword>
<dbReference type="RefSeq" id="XP_017771974.1">
    <property type="nucleotide sequence ID" value="XM_017916485.1"/>
</dbReference>
<name>A0ABM1MBM4_NICVS</name>
<evidence type="ECO:0000256" key="3">
    <source>
        <dbReference type="SAM" id="SignalP"/>
    </source>
</evidence>